<dbReference type="PANTHER" id="PTHR38797">
    <property type="entry name" value="NUCLEAR PORE COMPLEX PROTEIN NUP85-RELATED"/>
    <property type="match status" value="1"/>
</dbReference>
<protein>
    <submittedName>
        <fullName evidence="1">Uncharacterized protein</fullName>
    </submittedName>
</protein>
<gene>
    <name evidence="1" type="ORF">BDW59DRAFT_178477</name>
</gene>
<organism evidence="1 2">
    <name type="scientific">Aspergillus cavernicola</name>
    <dbReference type="NCBI Taxonomy" id="176166"/>
    <lineage>
        <taxon>Eukaryota</taxon>
        <taxon>Fungi</taxon>
        <taxon>Dikarya</taxon>
        <taxon>Ascomycota</taxon>
        <taxon>Pezizomycotina</taxon>
        <taxon>Eurotiomycetes</taxon>
        <taxon>Eurotiomycetidae</taxon>
        <taxon>Eurotiales</taxon>
        <taxon>Aspergillaceae</taxon>
        <taxon>Aspergillus</taxon>
        <taxon>Aspergillus subgen. Nidulantes</taxon>
    </lineage>
</organism>
<proteinExistence type="predicted"/>
<dbReference type="Proteomes" id="UP001610335">
    <property type="component" value="Unassembled WGS sequence"/>
</dbReference>
<dbReference type="PANTHER" id="PTHR38797:SF4">
    <property type="entry name" value="NUCLEAR PORE COMPLEX PROTEIN NUP85"/>
    <property type="match status" value="1"/>
</dbReference>
<evidence type="ECO:0000313" key="1">
    <source>
        <dbReference type="EMBL" id="KAL2829536.1"/>
    </source>
</evidence>
<dbReference type="EMBL" id="JBFXLS010000016">
    <property type="protein sequence ID" value="KAL2829536.1"/>
    <property type="molecule type" value="Genomic_DNA"/>
</dbReference>
<keyword evidence="2" id="KW-1185">Reference proteome</keyword>
<dbReference type="InterPro" id="IPR022085">
    <property type="entry name" value="OpdG"/>
</dbReference>
<sequence length="278" mass="31577">MADITDEVYASRLTIFQDLFANKISSPKAAEQVASASLAADALLEEQLGLLWSLILKLACKYPEHQDKLVDVVVDLSELPDATTAAESETSQPQPLIIYKMQVWKDLPMFGWEVREYWNLSVPVNGTREEKQDVISNMVNISRFIALLIATDEPIFANADYLWFALVTLREALETPWVLMLPGDPLNAWIPAAAAWIEVLGVEIYDWEEEYESGPEFGARGRGGPLWEGKHGFSKGRWKLWRERFGEFSRKEDESAEVRRIAEEAELMMKEIEAGHVE</sequence>
<evidence type="ECO:0000313" key="2">
    <source>
        <dbReference type="Proteomes" id="UP001610335"/>
    </source>
</evidence>
<accession>A0ABR4IP51</accession>
<comment type="caution">
    <text evidence="1">The sequence shown here is derived from an EMBL/GenBank/DDBJ whole genome shotgun (WGS) entry which is preliminary data.</text>
</comment>
<reference evidence="1 2" key="1">
    <citation type="submission" date="2024-07" db="EMBL/GenBank/DDBJ databases">
        <title>Section-level genome sequencing and comparative genomics of Aspergillus sections Usti and Cavernicolus.</title>
        <authorList>
            <consortium name="Lawrence Berkeley National Laboratory"/>
            <person name="Nybo J.L."/>
            <person name="Vesth T.C."/>
            <person name="Theobald S."/>
            <person name="Frisvad J.C."/>
            <person name="Larsen T.O."/>
            <person name="Kjaerboelling I."/>
            <person name="Rothschild-Mancinelli K."/>
            <person name="Lyhne E.K."/>
            <person name="Kogle M.E."/>
            <person name="Barry K."/>
            <person name="Clum A."/>
            <person name="Na H."/>
            <person name="Ledsgaard L."/>
            <person name="Lin J."/>
            <person name="Lipzen A."/>
            <person name="Kuo A."/>
            <person name="Riley R."/>
            <person name="Mondo S."/>
            <person name="LaButti K."/>
            <person name="Haridas S."/>
            <person name="Pangalinan J."/>
            <person name="Salamov A.A."/>
            <person name="Simmons B.A."/>
            <person name="Magnuson J.K."/>
            <person name="Chen J."/>
            <person name="Drula E."/>
            <person name="Henrissat B."/>
            <person name="Wiebenga A."/>
            <person name="Lubbers R.J."/>
            <person name="Gomes A.C."/>
            <person name="Makela M.R."/>
            <person name="Stajich J."/>
            <person name="Grigoriev I.V."/>
            <person name="Mortensen U.H."/>
            <person name="De vries R.P."/>
            <person name="Baker S.E."/>
            <person name="Andersen M.R."/>
        </authorList>
    </citation>
    <scope>NUCLEOTIDE SEQUENCE [LARGE SCALE GENOMIC DNA]</scope>
    <source>
        <strain evidence="1 2">CBS 600.67</strain>
    </source>
</reference>
<dbReference type="Pfam" id="PF12311">
    <property type="entry name" value="DUF3632"/>
    <property type="match status" value="1"/>
</dbReference>
<name>A0ABR4IP51_9EURO</name>
<dbReference type="InterPro" id="IPR053204">
    <property type="entry name" value="Oxopyrrolidines_Biosynth-assoc"/>
</dbReference>